<dbReference type="InterPro" id="IPR047659">
    <property type="entry name" value="T7SS_assoc"/>
</dbReference>
<name>A0ABW5GLH6_9PSEU</name>
<dbReference type="RefSeq" id="WP_345390163.1">
    <property type="nucleotide sequence ID" value="NZ_BAABHG010000004.1"/>
</dbReference>
<evidence type="ECO:0000256" key="1">
    <source>
        <dbReference type="SAM" id="MobiDB-lite"/>
    </source>
</evidence>
<organism evidence="2 3">
    <name type="scientific">Amycolatopsis samaneae</name>
    <dbReference type="NCBI Taxonomy" id="664691"/>
    <lineage>
        <taxon>Bacteria</taxon>
        <taxon>Bacillati</taxon>
        <taxon>Actinomycetota</taxon>
        <taxon>Actinomycetes</taxon>
        <taxon>Pseudonocardiales</taxon>
        <taxon>Pseudonocardiaceae</taxon>
        <taxon>Amycolatopsis</taxon>
    </lineage>
</organism>
<dbReference type="EMBL" id="JBHUKU010000014">
    <property type="protein sequence ID" value="MFD2461614.1"/>
    <property type="molecule type" value="Genomic_DNA"/>
</dbReference>
<evidence type="ECO:0000313" key="2">
    <source>
        <dbReference type="EMBL" id="MFD2461614.1"/>
    </source>
</evidence>
<evidence type="ECO:0000313" key="3">
    <source>
        <dbReference type="Proteomes" id="UP001597419"/>
    </source>
</evidence>
<dbReference type="Proteomes" id="UP001597419">
    <property type="component" value="Unassembled WGS sequence"/>
</dbReference>
<reference evidence="3" key="1">
    <citation type="journal article" date="2019" name="Int. J. Syst. Evol. Microbiol.">
        <title>The Global Catalogue of Microorganisms (GCM) 10K type strain sequencing project: providing services to taxonomists for standard genome sequencing and annotation.</title>
        <authorList>
            <consortium name="The Broad Institute Genomics Platform"/>
            <consortium name="The Broad Institute Genome Sequencing Center for Infectious Disease"/>
            <person name="Wu L."/>
            <person name="Ma J."/>
        </authorList>
    </citation>
    <scope>NUCLEOTIDE SEQUENCE [LARGE SCALE GENOMIC DNA]</scope>
    <source>
        <strain evidence="3">CGMCC 4.7643</strain>
    </source>
</reference>
<comment type="caution">
    <text evidence="2">The sequence shown here is derived from an EMBL/GenBank/DDBJ whole genome shotgun (WGS) entry which is preliminary data.</text>
</comment>
<accession>A0ABW5GLH6</accession>
<feature type="region of interest" description="Disordered" evidence="1">
    <location>
        <begin position="185"/>
        <end position="209"/>
    </location>
</feature>
<keyword evidence="3" id="KW-1185">Reference proteome</keyword>
<protein>
    <submittedName>
        <fullName evidence="2">Type VII secretion system-associated protein</fullName>
    </submittedName>
</protein>
<sequence length="209" mass="22579">MTAQTGTEPEQDSGRWYLLMDPHWTPEDEGEAPPIEAVAGAWPVEENDEVGLFQPNPDYRPTDETLPTDPVDALLRDLAEGNGEPEHARALLRQSLVFQAMNGDGRPLVMPAPDDTLCVVLATAAPHAERVPAPVWRRVDYAGFVEELADGVDVLVNPEGPAAVRLTGTFVREGAEADEAFLAEHTPSDGDSSLYVMPWNSGAPGPETE</sequence>
<gene>
    <name evidence="2" type="ORF">ACFSYJ_23615</name>
</gene>
<proteinExistence type="predicted"/>
<dbReference type="NCBIfam" id="NF033532">
    <property type="entry name" value="lone7para_assoc"/>
    <property type="match status" value="1"/>
</dbReference>